<keyword evidence="4" id="KW-1185">Reference proteome</keyword>
<dbReference type="GO" id="GO:0005737">
    <property type="term" value="C:cytoplasm"/>
    <property type="evidence" value="ECO:0007669"/>
    <property type="project" value="TreeGrafter"/>
</dbReference>
<protein>
    <submittedName>
        <fullName evidence="3">FSH1-domain-containing protein</fullName>
    </submittedName>
</protein>
<name>A0A9P6HR56_9AGAM</name>
<evidence type="ECO:0000259" key="2">
    <source>
        <dbReference type="Pfam" id="PF03959"/>
    </source>
</evidence>
<dbReference type="PANTHER" id="PTHR48070:SF6">
    <property type="entry name" value="ESTERASE OVCA2"/>
    <property type="match status" value="1"/>
</dbReference>
<sequence>MTSLLDAPSVLMLHGYAQNAKIFSKRTAALRKTCAPEIELVYLDGPHILQPADLAFGNPLVEPALEETGEAVADPEVAPRGWGFKATPENAEPGLVEALEVIKDALSKDTYAGVFGFSQGGGMAATVAALLEKPHLYPPFIVNGKPIHPPLEFCVSVAGYRPSGPIRTPLFVPSYSTPTLHVLGRTDVVVVEERSNQLIEVSANRWVEYHPGGHFVPSQKHWRDLFRTWMLDQKAEIPSPSIN</sequence>
<dbReference type="SUPFAM" id="SSF53474">
    <property type="entry name" value="alpha/beta-Hydrolases"/>
    <property type="match status" value="1"/>
</dbReference>
<gene>
    <name evidence="3" type="ORF">BJ322DRAFT_1098416</name>
</gene>
<evidence type="ECO:0000256" key="1">
    <source>
        <dbReference type="ARBA" id="ARBA00022801"/>
    </source>
</evidence>
<proteinExistence type="predicted"/>
<dbReference type="EMBL" id="WIUZ02000002">
    <property type="protein sequence ID" value="KAF9791025.1"/>
    <property type="molecule type" value="Genomic_DNA"/>
</dbReference>
<dbReference type="InterPro" id="IPR005645">
    <property type="entry name" value="FSH-like_dom"/>
</dbReference>
<comment type="caution">
    <text evidence="3">The sequence shown here is derived from an EMBL/GenBank/DDBJ whole genome shotgun (WGS) entry which is preliminary data.</text>
</comment>
<keyword evidence="1" id="KW-0378">Hydrolase</keyword>
<reference evidence="3" key="2">
    <citation type="submission" date="2020-11" db="EMBL/GenBank/DDBJ databases">
        <authorList>
            <consortium name="DOE Joint Genome Institute"/>
            <person name="Kuo A."/>
            <person name="Miyauchi S."/>
            <person name="Kiss E."/>
            <person name="Drula E."/>
            <person name="Kohler A."/>
            <person name="Sanchez-Garcia M."/>
            <person name="Andreopoulos B."/>
            <person name="Barry K.W."/>
            <person name="Bonito G."/>
            <person name="Buee M."/>
            <person name="Carver A."/>
            <person name="Chen C."/>
            <person name="Cichocki N."/>
            <person name="Clum A."/>
            <person name="Culley D."/>
            <person name="Crous P.W."/>
            <person name="Fauchery L."/>
            <person name="Girlanda M."/>
            <person name="Hayes R."/>
            <person name="Keri Z."/>
            <person name="Labutti K."/>
            <person name="Lipzen A."/>
            <person name="Lombard V."/>
            <person name="Magnuson J."/>
            <person name="Maillard F."/>
            <person name="Morin E."/>
            <person name="Murat C."/>
            <person name="Nolan M."/>
            <person name="Ohm R."/>
            <person name="Pangilinan J."/>
            <person name="Pereira M."/>
            <person name="Perotto S."/>
            <person name="Peter M."/>
            <person name="Riley R."/>
            <person name="Sitrit Y."/>
            <person name="Stielow B."/>
            <person name="Szollosi G."/>
            <person name="Zifcakova L."/>
            <person name="Stursova M."/>
            <person name="Spatafora J.W."/>
            <person name="Tedersoo L."/>
            <person name="Vaario L.-M."/>
            <person name="Yamada A."/>
            <person name="Yan M."/>
            <person name="Wang P."/>
            <person name="Xu J."/>
            <person name="Bruns T."/>
            <person name="Baldrian P."/>
            <person name="Vilgalys R."/>
            <person name="Henrissat B."/>
            <person name="Grigoriev I.V."/>
            <person name="Hibbett D."/>
            <person name="Nagy L.G."/>
            <person name="Martin F.M."/>
        </authorList>
    </citation>
    <scope>NUCLEOTIDE SEQUENCE</scope>
    <source>
        <strain evidence="3">UH-Tt-Lm1</strain>
    </source>
</reference>
<dbReference type="GO" id="GO:0016787">
    <property type="term" value="F:hydrolase activity"/>
    <property type="evidence" value="ECO:0007669"/>
    <property type="project" value="UniProtKB-KW"/>
</dbReference>
<accession>A0A9P6HR56</accession>
<dbReference type="PANTHER" id="PTHR48070">
    <property type="entry name" value="ESTERASE OVCA2"/>
    <property type="match status" value="1"/>
</dbReference>
<evidence type="ECO:0000313" key="4">
    <source>
        <dbReference type="Proteomes" id="UP000736335"/>
    </source>
</evidence>
<feature type="domain" description="Serine hydrolase" evidence="2">
    <location>
        <begin position="8"/>
        <end position="224"/>
    </location>
</feature>
<dbReference type="OrthoDB" id="2094269at2759"/>
<reference evidence="3" key="1">
    <citation type="journal article" date="2020" name="Nat. Commun.">
        <title>Large-scale genome sequencing of mycorrhizal fungi provides insights into the early evolution of symbiotic traits.</title>
        <authorList>
            <person name="Miyauchi S."/>
            <person name="Kiss E."/>
            <person name="Kuo A."/>
            <person name="Drula E."/>
            <person name="Kohler A."/>
            <person name="Sanchez-Garcia M."/>
            <person name="Morin E."/>
            <person name="Andreopoulos B."/>
            <person name="Barry K.W."/>
            <person name="Bonito G."/>
            <person name="Buee M."/>
            <person name="Carver A."/>
            <person name="Chen C."/>
            <person name="Cichocki N."/>
            <person name="Clum A."/>
            <person name="Culley D."/>
            <person name="Crous P.W."/>
            <person name="Fauchery L."/>
            <person name="Girlanda M."/>
            <person name="Hayes R.D."/>
            <person name="Keri Z."/>
            <person name="LaButti K."/>
            <person name="Lipzen A."/>
            <person name="Lombard V."/>
            <person name="Magnuson J."/>
            <person name="Maillard F."/>
            <person name="Murat C."/>
            <person name="Nolan M."/>
            <person name="Ohm R.A."/>
            <person name="Pangilinan J."/>
            <person name="Pereira M.F."/>
            <person name="Perotto S."/>
            <person name="Peter M."/>
            <person name="Pfister S."/>
            <person name="Riley R."/>
            <person name="Sitrit Y."/>
            <person name="Stielow J.B."/>
            <person name="Szollosi G."/>
            <person name="Zifcakova L."/>
            <person name="Stursova M."/>
            <person name="Spatafora J.W."/>
            <person name="Tedersoo L."/>
            <person name="Vaario L.M."/>
            <person name="Yamada A."/>
            <person name="Yan M."/>
            <person name="Wang P."/>
            <person name="Xu J."/>
            <person name="Bruns T."/>
            <person name="Baldrian P."/>
            <person name="Vilgalys R."/>
            <person name="Dunand C."/>
            <person name="Henrissat B."/>
            <person name="Grigoriev I.V."/>
            <person name="Hibbett D."/>
            <person name="Nagy L.G."/>
            <person name="Martin F.M."/>
        </authorList>
    </citation>
    <scope>NUCLEOTIDE SEQUENCE</scope>
    <source>
        <strain evidence="3">UH-Tt-Lm1</strain>
    </source>
</reference>
<dbReference type="AlphaFoldDB" id="A0A9P6HR56"/>
<dbReference type="InterPro" id="IPR050593">
    <property type="entry name" value="LovG"/>
</dbReference>
<dbReference type="InterPro" id="IPR029058">
    <property type="entry name" value="AB_hydrolase_fold"/>
</dbReference>
<dbReference type="GO" id="GO:0005634">
    <property type="term" value="C:nucleus"/>
    <property type="evidence" value="ECO:0007669"/>
    <property type="project" value="TreeGrafter"/>
</dbReference>
<dbReference type="Gene3D" id="3.40.50.1820">
    <property type="entry name" value="alpha/beta hydrolase"/>
    <property type="match status" value="1"/>
</dbReference>
<dbReference type="Proteomes" id="UP000736335">
    <property type="component" value="Unassembled WGS sequence"/>
</dbReference>
<organism evidence="3 4">
    <name type="scientific">Thelephora terrestris</name>
    <dbReference type="NCBI Taxonomy" id="56493"/>
    <lineage>
        <taxon>Eukaryota</taxon>
        <taxon>Fungi</taxon>
        <taxon>Dikarya</taxon>
        <taxon>Basidiomycota</taxon>
        <taxon>Agaricomycotina</taxon>
        <taxon>Agaricomycetes</taxon>
        <taxon>Thelephorales</taxon>
        <taxon>Thelephoraceae</taxon>
        <taxon>Thelephora</taxon>
    </lineage>
</organism>
<evidence type="ECO:0000313" key="3">
    <source>
        <dbReference type="EMBL" id="KAF9791025.1"/>
    </source>
</evidence>
<dbReference type="Pfam" id="PF03959">
    <property type="entry name" value="FSH1"/>
    <property type="match status" value="1"/>
</dbReference>